<dbReference type="Proteomes" id="UP001152795">
    <property type="component" value="Unassembled WGS sequence"/>
</dbReference>
<name>A0A6S7FUG6_PARCT</name>
<evidence type="ECO:0000256" key="1">
    <source>
        <dbReference type="SAM" id="MobiDB-lite"/>
    </source>
</evidence>
<evidence type="ECO:0000313" key="2">
    <source>
        <dbReference type="EMBL" id="CAB3980933.1"/>
    </source>
</evidence>
<evidence type="ECO:0000313" key="3">
    <source>
        <dbReference type="Proteomes" id="UP001152795"/>
    </source>
</evidence>
<reference evidence="2" key="1">
    <citation type="submission" date="2020-04" db="EMBL/GenBank/DDBJ databases">
        <authorList>
            <person name="Alioto T."/>
            <person name="Alioto T."/>
            <person name="Gomez Garrido J."/>
        </authorList>
    </citation>
    <scope>NUCLEOTIDE SEQUENCE</scope>
    <source>
        <strain evidence="2">A484AB</strain>
    </source>
</reference>
<gene>
    <name evidence="2" type="ORF">PACLA_8A016614</name>
</gene>
<keyword evidence="3" id="KW-1185">Reference proteome</keyword>
<comment type="caution">
    <text evidence="2">The sequence shown here is derived from an EMBL/GenBank/DDBJ whole genome shotgun (WGS) entry which is preliminary data.</text>
</comment>
<dbReference type="AlphaFoldDB" id="A0A6S7FUG6"/>
<protein>
    <submittedName>
        <fullName evidence="2">Uncharacterized protein</fullName>
    </submittedName>
</protein>
<organism evidence="2 3">
    <name type="scientific">Paramuricea clavata</name>
    <name type="common">Red gorgonian</name>
    <name type="synonym">Violescent sea-whip</name>
    <dbReference type="NCBI Taxonomy" id="317549"/>
    <lineage>
        <taxon>Eukaryota</taxon>
        <taxon>Metazoa</taxon>
        <taxon>Cnidaria</taxon>
        <taxon>Anthozoa</taxon>
        <taxon>Octocorallia</taxon>
        <taxon>Malacalcyonacea</taxon>
        <taxon>Plexauridae</taxon>
        <taxon>Paramuricea</taxon>
    </lineage>
</organism>
<proteinExistence type="predicted"/>
<accession>A0A6S7FUG6</accession>
<feature type="compositionally biased region" description="Basic and acidic residues" evidence="1">
    <location>
        <begin position="15"/>
        <end position="25"/>
    </location>
</feature>
<feature type="region of interest" description="Disordered" evidence="1">
    <location>
        <begin position="1"/>
        <end position="29"/>
    </location>
</feature>
<dbReference type="EMBL" id="CACRXK020000337">
    <property type="protein sequence ID" value="CAB3980933.1"/>
    <property type="molecule type" value="Genomic_DNA"/>
</dbReference>
<sequence length="130" mass="15403">MYRNWKKKNIGYGQHPDREPATEKPRSHRSLVRKVDNAVVEKPTTSTSSRIKPRFADMEDFTRQLDQMTTEPWQIDKSYEGEIRIEFYDKSHCAPNYSVVVNSSLEFTIFVFSWPLPDHHLIYKEHKCAI</sequence>